<dbReference type="Proteomes" id="UP001081071">
    <property type="component" value="Unassembled WGS sequence"/>
</dbReference>
<gene>
    <name evidence="1" type="ORF">O4220_19600</name>
</gene>
<comment type="caution">
    <text evidence="1">The sequence shown here is derived from an EMBL/GenBank/DDBJ whole genome shotgun (WGS) entry which is preliminary data.</text>
</comment>
<keyword evidence="2" id="KW-1185">Reference proteome</keyword>
<dbReference type="EMBL" id="JAPWIJ010000008">
    <property type="protein sequence ID" value="MCZ4520720.1"/>
    <property type="molecule type" value="Genomic_DNA"/>
</dbReference>
<dbReference type="RefSeq" id="WP_269607145.1">
    <property type="nucleotide sequence ID" value="NZ_JAPWIJ010000008.1"/>
</dbReference>
<accession>A0ABT4MJZ7</accession>
<evidence type="ECO:0008006" key="3">
    <source>
        <dbReference type="Google" id="ProtNLM"/>
    </source>
</evidence>
<proteinExistence type="predicted"/>
<reference evidence="1" key="1">
    <citation type="submission" date="2022-12" db="EMBL/GenBank/DDBJ databases">
        <authorList>
            <person name="Krivoruchko A.V."/>
            <person name="Elkin A."/>
        </authorList>
    </citation>
    <scope>NUCLEOTIDE SEQUENCE</scope>
    <source>
        <strain evidence="1">IEGM 1391</strain>
    </source>
</reference>
<evidence type="ECO:0000313" key="2">
    <source>
        <dbReference type="Proteomes" id="UP001081071"/>
    </source>
</evidence>
<organism evidence="1 2">
    <name type="scientific">Rhodococcus ruber</name>
    <dbReference type="NCBI Taxonomy" id="1830"/>
    <lineage>
        <taxon>Bacteria</taxon>
        <taxon>Bacillati</taxon>
        <taxon>Actinomycetota</taxon>
        <taxon>Actinomycetes</taxon>
        <taxon>Mycobacteriales</taxon>
        <taxon>Nocardiaceae</taxon>
        <taxon>Rhodococcus</taxon>
    </lineage>
</organism>
<evidence type="ECO:0000313" key="1">
    <source>
        <dbReference type="EMBL" id="MCZ4520720.1"/>
    </source>
</evidence>
<protein>
    <recommendedName>
        <fullName evidence="3">HNH endonuclease</fullName>
    </recommendedName>
</protein>
<sequence length="212" mass="23609">MNGIFPRERVERARDEKWRETTALGDQIDAPLRTAERENYSSRAQDVSVLTVVLEWMAQRGDDRVFDAENDPTYLPGIGLNVENSSLTGNDELLPGVSTADLRGLHNTAQAVAGSGIHIGQRVQLSAFEDDQFQVTLGRDARRTAEELLALRHGHQCTLCEWRNGARTPATCGIAVTCGTVLRVINTCERCRANVAFEYSDVDVFYPSKRDR</sequence>
<name>A0ABT4MJZ7_9NOCA</name>